<comment type="caution">
    <text evidence="5">Lacks conserved residue(s) required for the propagation of feature annotation.</text>
</comment>
<protein>
    <recommendedName>
        <fullName evidence="7">T-box domain-containing protein</fullName>
    </recommendedName>
</protein>
<feature type="compositionally biased region" description="Basic residues" evidence="6">
    <location>
        <begin position="386"/>
        <end position="408"/>
    </location>
</feature>
<accession>E3ML39</accession>
<feature type="region of interest" description="Disordered" evidence="6">
    <location>
        <begin position="345"/>
        <end position="410"/>
    </location>
</feature>
<dbReference type="GO" id="GO:0003677">
    <property type="term" value="F:DNA binding"/>
    <property type="evidence" value="ECO:0007669"/>
    <property type="project" value="UniProtKB-UniRule"/>
</dbReference>
<dbReference type="SUPFAM" id="SSF49417">
    <property type="entry name" value="p53-like transcription factors"/>
    <property type="match status" value="1"/>
</dbReference>
<dbReference type="InterPro" id="IPR036960">
    <property type="entry name" value="T-box_sf"/>
</dbReference>
<dbReference type="PROSITE" id="PS50252">
    <property type="entry name" value="TBOX_3"/>
    <property type="match status" value="1"/>
</dbReference>
<evidence type="ECO:0000256" key="1">
    <source>
        <dbReference type="ARBA" id="ARBA00023015"/>
    </source>
</evidence>
<evidence type="ECO:0000256" key="4">
    <source>
        <dbReference type="ARBA" id="ARBA00023242"/>
    </source>
</evidence>
<evidence type="ECO:0000256" key="2">
    <source>
        <dbReference type="ARBA" id="ARBA00023125"/>
    </source>
</evidence>
<evidence type="ECO:0000256" key="6">
    <source>
        <dbReference type="SAM" id="MobiDB-lite"/>
    </source>
</evidence>
<keyword evidence="2 5" id="KW-0238">DNA-binding</keyword>
<keyword evidence="9" id="KW-1185">Reference proteome</keyword>
<feature type="compositionally biased region" description="Low complexity" evidence="6">
    <location>
        <begin position="452"/>
        <end position="468"/>
    </location>
</feature>
<gene>
    <name evidence="8" type="ORF">CRE_25630</name>
</gene>
<dbReference type="InterPro" id="IPR046360">
    <property type="entry name" value="T-box_DNA-bd"/>
</dbReference>
<sequence length="468" mass="54914">MDLQQFGGHPRATRSVRRRNIAIEEGRGIILLPDPVMDLVPEYELSKFLPYEEKNVEKPAGQLSRIREWEEVKYRPVYIHEQEFNGIMVKPLQMVHNGVQSIKENSELTFPSNSYVFNVSGLHPETRYIVGLRFEADPVQTYEFDENLDALLPKDLFFRHPLNSMEIRLEEKDGYHLEKSKIDFTGLKFGGCFSGLENATEPNVILLKIHRKWTPIVSISVVDDDETTHIIREFEIKEMEIISKHTYTQYQVFGKNRAAFPEFVNELNNKDYQKQVRDCPDLKKCLEIARQWETGTVPQPDEMELPFRSFPKQSEDGEIFIYIRTSSYIFENRKDFEEKVTQMEKNLQNEKKRRRWEAEDLERDEVEDQEYEPGLEEKEEEPRKVVVSRRKAEKRKTSVKARNDKKKVKSEDISPAYAIFKKEWEMKKNKDEEAINSMWDSIPCGTRGGSTGTSEWSSTNSSRSSLSR</sequence>
<dbReference type="EMBL" id="DS268454">
    <property type="protein sequence ID" value="EFP04462.1"/>
    <property type="molecule type" value="Genomic_DNA"/>
</dbReference>
<dbReference type="eggNOG" id="ENOG502TJ9X">
    <property type="taxonomic scope" value="Eukaryota"/>
</dbReference>
<name>E3ML39_CAERE</name>
<feature type="region of interest" description="Disordered" evidence="6">
    <location>
        <begin position="437"/>
        <end position="468"/>
    </location>
</feature>
<evidence type="ECO:0000256" key="3">
    <source>
        <dbReference type="ARBA" id="ARBA00023163"/>
    </source>
</evidence>
<dbReference type="InParanoid" id="E3ML39"/>
<dbReference type="AlphaFoldDB" id="E3ML39"/>
<dbReference type="InterPro" id="IPR008967">
    <property type="entry name" value="p53-like_TF_DNA-bd_sf"/>
</dbReference>
<proteinExistence type="predicted"/>
<dbReference type="Proteomes" id="UP000008281">
    <property type="component" value="Unassembled WGS sequence"/>
</dbReference>
<reference evidence="8" key="1">
    <citation type="submission" date="2007-07" db="EMBL/GenBank/DDBJ databases">
        <title>PCAP assembly of the Caenorhabditis remanei genome.</title>
        <authorList>
            <consortium name="The Caenorhabditis remanei Sequencing Consortium"/>
            <person name="Wilson R.K."/>
        </authorList>
    </citation>
    <scope>NUCLEOTIDE SEQUENCE [LARGE SCALE GENOMIC DNA]</scope>
    <source>
        <strain evidence="8">PB4641</strain>
    </source>
</reference>
<evidence type="ECO:0000256" key="5">
    <source>
        <dbReference type="PROSITE-ProRule" id="PRU00201"/>
    </source>
</evidence>
<organism evidence="9">
    <name type="scientific">Caenorhabditis remanei</name>
    <name type="common">Caenorhabditis vulgaris</name>
    <dbReference type="NCBI Taxonomy" id="31234"/>
    <lineage>
        <taxon>Eukaryota</taxon>
        <taxon>Metazoa</taxon>
        <taxon>Ecdysozoa</taxon>
        <taxon>Nematoda</taxon>
        <taxon>Chromadorea</taxon>
        <taxon>Rhabditida</taxon>
        <taxon>Rhabditina</taxon>
        <taxon>Rhabditomorpha</taxon>
        <taxon>Rhabditoidea</taxon>
        <taxon>Rhabditidae</taxon>
        <taxon>Peloderinae</taxon>
        <taxon>Caenorhabditis</taxon>
    </lineage>
</organism>
<dbReference type="GO" id="GO:0003700">
    <property type="term" value="F:DNA-binding transcription factor activity"/>
    <property type="evidence" value="ECO:0007669"/>
    <property type="project" value="InterPro"/>
</dbReference>
<dbReference type="Gene3D" id="2.60.40.820">
    <property type="entry name" value="Transcription factor, T-box"/>
    <property type="match status" value="1"/>
</dbReference>
<feature type="compositionally biased region" description="Acidic residues" evidence="6">
    <location>
        <begin position="359"/>
        <end position="379"/>
    </location>
</feature>
<dbReference type="GO" id="GO:0045893">
    <property type="term" value="P:positive regulation of DNA-templated transcription"/>
    <property type="evidence" value="ECO:0007669"/>
    <property type="project" value="InterPro"/>
</dbReference>
<keyword evidence="3" id="KW-0804">Transcription</keyword>
<feature type="domain" description="T-box" evidence="7">
    <location>
        <begin position="117"/>
        <end position="252"/>
    </location>
</feature>
<evidence type="ECO:0000313" key="9">
    <source>
        <dbReference type="Proteomes" id="UP000008281"/>
    </source>
</evidence>
<dbReference type="GO" id="GO:0005634">
    <property type="term" value="C:nucleus"/>
    <property type="evidence" value="ECO:0007669"/>
    <property type="project" value="UniProtKB-SubCell"/>
</dbReference>
<dbReference type="STRING" id="31234.E3ML39"/>
<dbReference type="HOGENOM" id="CLU_584283_0_0_1"/>
<keyword evidence="4 5" id="KW-0539">Nucleus</keyword>
<evidence type="ECO:0000259" key="7">
    <source>
        <dbReference type="PROSITE" id="PS50252"/>
    </source>
</evidence>
<keyword evidence="1" id="KW-0805">Transcription regulation</keyword>
<evidence type="ECO:0000313" key="8">
    <source>
        <dbReference type="EMBL" id="EFP04462.1"/>
    </source>
</evidence>
<comment type="subcellular location">
    <subcellularLocation>
        <location evidence="5">Nucleus</location>
    </subcellularLocation>
</comment>